<evidence type="ECO:0000256" key="1">
    <source>
        <dbReference type="ARBA" id="ARBA00004123"/>
    </source>
</evidence>
<evidence type="ECO:0000256" key="3">
    <source>
        <dbReference type="ARBA" id="ARBA00023242"/>
    </source>
</evidence>
<dbReference type="GO" id="GO:0016593">
    <property type="term" value="C:Cdc73/Paf1 complex"/>
    <property type="evidence" value="ECO:0007669"/>
    <property type="project" value="InterPro"/>
</dbReference>
<evidence type="ECO:0000313" key="5">
    <source>
        <dbReference type="EMBL" id="OAF63037.1"/>
    </source>
</evidence>
<comment type="subcellular location">
    <subcellularLocation>
        <location evidence="1">Nucleus</location>
    </subcellularLocation>
</comment>
<evidence type="ECO:0000256" key="2">
    <source>
        <dbReference type="ARBA" id="ARBA00007560"/>
    </source>
</evidence>
<dbReference type="GO" id="GO:0000993">
    <property type="term" value="F:RNA polymerase II complex binding"/>
    <property type="evidence" value="ECO:0007669"/>
    <property type="project" value="TreeGrafter"/>
</dbReference>
<feature type="compositionally biased region" description="Acidic residues" evidence="4">
    <location>
        <begin position="433"/>
        <end position="442"/>
    </location>
</feature>
<dbReference type="Proteomes" id="UP000077154">
    <property type="component" value="Unassembled WGS sequence"/>
</dbReference>
<feature type="region of interest" description="Disordered" evidence="4">
    <location>
        <begin position="23"/>
        <end position="44"/>
    </location>
</feature>
<reference evidence="5" key="1">
    <citation type="submission" date="2016-03" db="EMBL/GenBank/DDBJ databases">
        <title>Updated assembly of Pseudogymnoascus destructans, the fungus causing white-nose syndrome of bats.</title>
        <authorList>
            <person name="Palmer J.M."/>
            <person name="Drees K.P."/>
            <person name="Foster J.T."/>
            <person name="Lindner D.L."/>
        </authorList>
    </citation>
    <scope>NUCLEOTIDE SEQUENCE [LARGE SCALE GENOMIC DNA]</scope>
    <source>
        <strain evidence="5">20631-21</strain>
    </source>
</reference>
<dbReference type="Pfam" id="PF03985">
    <property type="entry name" value="Paf1"/>
    <property type="match status" value="1"/>
</dbReference>
<gene>
    <name evidence="5" type="ORF">VC83_00287</name>
</gene>
<dbReference type="VEuPathDB" id="FungiDB:GMDG_06641"/>
<accession>A0A177ALU6</accession>
<sequence>MATSSSRGTDRSIHQDYIARIRYSNTLPPPPNPPKLLEIPNTGLSSGQYTTPGFASRLAREQPLNVEADAELGMHIDLVGMPGVFDGDESSIQAAVHAPAPHPHDRALLRPLNSIGKPKVVDSGSSFLRRTEYISSTKGRMDDHTPQKSVVKRAKPAGRFQPLPKDLDKESPEYILAAVQRSFEIAAANVANPLRLRHPSKRNVKLVSSHPMVPDLDAFNDAGGYITIKFQNNPVPPSTTYDTRLESGMLRPFVSSAAATAVHEKAVAAHEHDPSRNPHPGPNQDYEFFLPETTVDAVKFKRKSDVYDADAKNDDGLYTYTNQSGDKCFRFKRIRAYETSEEVQIQGVDRWNSEVVIAVNDGNDGVHQRAAYMYPLVLRTKIRPQRSKNIDRQRFGGEGEEEDTVDFLDVMVREPDEGEVASRKKWAEFPNGDGEESEEEVVEDVKAVNGNGNGGASHNEHEVDEDAEAESE</sequence>
<dbReference type="PANTHER" id="PTHR23188">
    <property type="entry name" value="RNA POLYMERASE II-ASSOCIATED FACTOR 1 HOMOLOG"/>
    <property type="match status" value="1"/>
</dbReference>
<dbReference type="eggNOG" id="KOG2478">
    <property type="taxonomic scope" value="Eukaryota"/>
</dbReference>
<proteinExistence type="inferred from homology"/>
<evidence type="ECO:0000256" key="4">
    <source>
        <dbReference type="SAM" id="MobiDB-lite"/>
    </source>
</evidence>
<dbReference type="AlphaFoldDB" id="A0A177ALU6"/>
<dbReference type="RefSeq" id="XP_024328307.1">
    <property type="nucleotide sequence ID" value="XM_024463982.1"/>
</dbReference>
<dbReference type="OrthoDB" id="10260285at2759"/>
<feature type="region of interest" description="Disordered" evidence="4">
    <location>
        <begin position="414"/>
        <end position="472"/>
    </location>
</feature>
<name>A0A177ALU6_9PEZI</name>
<feature type="compositionally biased region" description="Basic and acidic residues" evidence="4">
    <location>
        <begin position="414"/>
        <end position="427"/>
    </location>
</feature>
<dbReference type="EMBL" id="KV441386">
    <property type="protein sequence ID" value="OAF63037.1"/>
    <property type="molecule type" value="Genomic_DNA"/>
</dbReference>
<dbReference type="InterPro" id="IPR007133">
    <property type="entry name" value="RNA_pol_II-assoc_Paf1"/>
</dbReference>
<dbReference type="GO" id="GO:0006368">
    <property type="term" value="P:transcription elongation by RNA polymerase II"/>
    <property type="evidence" value="ECO:0007669"/>
    <property type="project" value="InterPro"/>
</dbReference>
<protein>
    <submittedName>
        <fullName evidence="5">Uncharacterized protein</fullName>
    </submittedName>
</protein>
<dbReference type="GeneID" id="36283386"/>
<dbReference type="GO" id="GO:0003682">
    <property type="term" value="F:chromatin binding"/>
    <property type="evidence" value="ECO:0007669"/>
    <property type="project" value="TreeGrafter"/>
</dbReference>
<organism evidence="5">
    <name type="scientific">Pseudogymnoascus destructans</name>
    <dbReference type="NCBI Taxonomy" id="655981"/>
    <lineage>
        <taxon>Eukaryota</taxon>
        <taxon>Fungi</taxon>
        <taxon>Dikarya</taxon>
        <taxon>Ascomycota</taxon>
        <taxon>Pezizomycotina</taxon>
        <taxon>Leotiomycetes</taxon>
        <taxon>Thelebolales</taxon>
        <taxon>Thelebolaceae</taxon>
        <taxon>Pseudogymnoascus</taxon>
    </lineage>
</organism>
<feature type="compositionally biased region" description="Acidic residues" evidence="4">
    <location>
        <begin position="462"/>
        <end position="472"/>
    </location>
</feature>
<keyword evidence="3" id="KW-0539">Nucleus</keyword>
<dbReference type="PANTHER" id="PTHR23188:SF12">
    <property type="entry name" value="RNA POLYMERASE II-ASSOCIATED FACTOR 1 HOMOLOG"/>
    <property type="match status" value="1"/>
</dbReference>
<comment type="similarity">
    <text evidence="2">Belongs to the PAF1 family.</text>
</comment>